<evidence type="ECO:0000259" key="5">
    <source>
        <dbReference type="Pfam" id="PF01420"/>
    </source>
</evidence>
<feature type="domain" description="Type I restriction modification DNA specificity" evidence="5">
    <location>
        <begin position="27"/>
        <end position="163"/>
    </location>
</feature>
<name>A0A2A4AID9_9CORY</name>
<evidence type="ECO:0000256" key="2">
    <source>
        <dbReference type="ARBA" id="ARBA00022747"/>
    </source>
</evidence>
<dbReference type="PANTHER" id="PTHR43140">
    <property type="entry name" value="TYPE-1 RESTRICTION ENZYME ECOKI SPECIFICITY PROTEIN"/>
    <property type="match status" value="1"/>
</dbReference>
<keyword evidence="2" id="KW-0680">Restriction system</keyword>
<comment type="similarity">
    <text evidence="1">Belongs to the type-I restriction system S methylase family.</text>
</comment>
<proteinExistence type="inferred from homology"/>
<dbReference type="CDD" id="cd17288">
    <property type="entry name" value="RMtype1_S_LlaAI06ORF1089P_TRD1-CR1_like"/>
    <property type="match status" value="1"/>
</dbReference>
<dbReference type="Pfam" id="PF01420">
    <property type="entry name" value="Methylase_S"/>
    <property type="match status" value="1"/>
</dbReference>
<keyword evidence="3" id="KW-0238">DNA-binding</keyword>
<dbReference type="InterPro" id="IPR051212">
    <property type="entry name" value="Type-I_RE_S_subunit"/>
</dbReference>
<dbReference type="PANTHER" id="PTHR43140:SF1">
    <property type="entry name" value="TYPE I RESTRICTION ENZYME ECOKI SPECIFICITY SUBUNIT"/>
    <property type="match status" value="1"/>
</dbReference>
<dbReference type="InterPro" id="IPR000055">
    <property type="entry name" value="Restrct_endonuc_typeI_TRD"/>
</dbReference>
<comment type="subunit">
    <text evidence="4">The methyltransferase is composed of M and S polypeptides.</text>
</comment>
<sequence length="209" mass="23196">MERLLTERRATIVKNAFSVLRHSGCSYRKLGYVAQFRNGKDAKGIESVDGAYPVYGSGGVFKRANSYLFDGPSVLFGRKGTLDKPLLVDGKFWTVDTMYYTVLSAEVCPSFLHKWATTLPFEMNSTDTALPSMTSTVLSQLRIPLPPLGEQRRIADEIERETAEIDSMLEDITKLRDLLAERRAAVISAAVTGQIDIPVSPTHKDEPHA</sequence>
<organism evidence="6 7">
    <name type="scientific">Corynebacterium accolens</name>
    <dbReference type="NCBI Taxonomy" id="38284"/>
    <lineage>
        <taxon>Bacteria</taxon>
        <taxon>Bacillati</taxon>
        <taxon>Actinomycetota</taxon>
        <taxon>Actinomycetes</taxon>
        <taxon>Mycobacteriales</taxon>
        <taxon>Corynebacteriaceae</taxon>
        <taxon>Corynebacterium</taxon>
    </lineage>
</organism>
<keyword evidence="6" id="KW-0378">Hydrolase</keyword>
<evidence type="ECO:0000256" key="4">
    <source>
        <dbReference type="ARBA" id="ARBA00038652"/>
    </source>
</evidence>
<dbReference type="AlphaFoldDB" id="A0A2A4AID9"/>
<comment type="caution">
    <text evidence="6">The sequence shown here is derived from an EMBL/GenBank/DDBJ whole genome shotgun (WGS) entry which is preliminary data.</text>
</comment>
<evidence type="ECO:0000256" key="3">
    <source>
        <dbReference type="ARBA" id="ARBA00023125"/>
    </source>
</evidence>
<dbReference type="EMBL" id="NWBP01000030">
    <property type="protein sequence ID" value="PCC82307.1"/>
    <property type="molecule type" value="Genomic_DNA"/>
</dbReference>
<evidence type="ECO:0000313" key="7">
    <source>
        <dbReference type="Proteomes" id="UP000218690"/>
    </source>
</evidence>
<evidence type="ECO:0000313" key="6">
    <source>
        <dbReference type="EMBL" id="PCC82307.1"/>
    </source>
</evidence>
<reference evidence="6 7" key="1">
    <citation type="submission" date="2017-09" db="EMBL/GenBank/DDBJ databases">
        <title>Draft Genome Sequence of Corynebacterium accolens AH4003.</title>
        <authorList>
            <person name="Chen Y."/>
            <person name="Oosthuysen W.F."/>
            <person name="Kelley S."/>
            <person name="Horswill A."/>
        </authorList>
    </citation>
    <scope>NUCLEOTIDE SEQUENCE [LARGE SCALE GENOMIC DNA]</scope>
    <source>
        <strain evidence="6 7">AH4003</strain>
    </source>
</reference>
<keyword evidence="6" id="KW-0255">Endonuclease</keyword>
<dbReference type="GO" id="GO:0009307">
    <property type="term" value="P:DNA restriction-modification system"/>
    <property type="evidence" value="ECO:0007669"/>
    <property type="project" value="UniProtKB-KW"/>
</dbReference>
<accession>A0A2A4AID9</accession>
<dbReference type="InterPro" id="IPR044946">
    <property type="entry name" value="Restrct_endonuc_typeI_TRD_sf"/>
</dbReference>
<dbReference type="SUPFAM" id="SSF116734">
    <property type="entry name" value="DNA methylase specificity domain"/>
    <property type="match status" value="1"/>
</dbReference>
<evidence type="ECO:0000256" key="1">
    <source>
        <dbReference type="ARBA" id="ARBA00010923"/>
    </source>
</evidence>
<keyword evidence="6" id="KW-0540">Nuclease</keyword>
<dbReference type="GO" id="GO:0004519">
    <property type="term" value="F:endonuclease activity"/>
    <property type="evidence" value="ECO:0007669"/>
    <property type="project" value="UniProtKB-KW"/>
</dbReference>
<dbReference type="Proteomes" id="UP000218690">
    <property type="component" value="Unassembled WGS sequence"/>
</dbReference>
<dbReference type="Gene3D" id="3.90.220.20">
    <property type="entry name" value="DNA methylase specificity domains"/>
    <property type="match status" value="1"/>
</dbReference>
<dbReference type="GO" id="GO:0003677">
    <property type="term" value="F:DNA binding"/>
    <property type="evidence" value="ECO:0007669"/>
    <property type="project" value="UniProtKB-KW"/>
</dbReference>
<protein>
    <submittedName>
        <fullName evidence="6">Type I restriction endonuclease subunit S</fullName>
    </submittedName>
</protein>
<gene>
    <name evidence="6" type="ORF">COM45_09405</name>
</gene>